<protein>
    <recommendedName>
        <fullName evidence="3">alcohol dehydrogenase</fullName>
        <ecNumber evidence="3">1.1.1.1</ecNumber>
    </recommendedName>
</protein>
<dbReference type="GO" id="GO:0051903">
    <property type="term" value="F:S-(hydroxymethyl)glutathione dehydrogenase [NAD(P)+] activity"/>
    <property type="evidence" value="ECO:0007669"/>
    <property type="project" value="TreeGrafter"/>
</dbReference>
<keyword evidence="7" id="KW-0520">NAD</keyword>
<evidence type="ECO:0000256" key="7">
    <source>
        <dbReference type="ARBA" id="ARBA00023027"/>
    </source>
</evidence>
<proteinExistence type="inferred from homology"/>
<dbReference type="GO" id="GO:0004022">
    <property type="term" value="F:alcohol dehydrogenase (NAD+) activity"/>
    <property type="evidence" value="ECO:0007669"/>
    <property type="project" value="UniProtKB-EC"/>
</dbReference>
<evidence type="ECO:0000256" key="8">
    <source>
        <dbReference type="ARBA" id="ARBA00049164"/>
    </source>
</evidence>
<evidence type="ECO:0000256" key="5">
    <source>
        <dbReference type="ARBA" id="ARBA00022723"/>
    </source>
</evidence>
<evidence type="ECO:0000256" key="2">
    <source>
        <dbReference type="ARBA" id="ARBA00008072"/>
    </source>
</evidence>
<dbReference type="PANTHER" id="PTHR43880">
    <property type="entry name" value="ALCOHOL DEHYDROGENASE"/>
    <property type="match status" value="1"/>
</dbReference>
<comment type="subcellular location">
    <subcellularLocation>
        <location evidence="1">Cytoplasm</location>
    </subcellularLocation>
</comment>
<accession>A0AAU9P932</accession>
<gene>
    <name evidence="10" type="ORF">LVIROSA_LOCUS32413</name>
</gene>
<evidence type="ECO:0000256" key="1">
    <source>
        <dbReference type="ARBA" id="ARBA00004496"/>
    </source>
</evidence>
<evidence type="ECO:0000313" key="10">
    <source>
        <dbReference type="EMBL" id="CAH1446741.1"/>
    </source>
</evidence>
<dbReference type="GO" id="GO:0046294">
    <property type="term" value="P:formaldehyde catabolic process"/>
    <property type="evidence" value="ECO:0007669"/>
    <property type="project" value="TreeGrafter"/>
</dbReference>
<keyword evidence="11" id="KW-1185">Reference proteome</keyword>
<dbReference type="InterPro" id="IPR036291">
    <property type="entry name" value="NAD(P)-bd_dom_sf"/>
</dbReference>
<evidence type="ECO:0000313" key="11">
    <source>
        <dbReference type="Proteomes" id="UP001157418"/>
    </source>
</evidence>
<dbReference type="GO" id="GO:0008270">
    <property type="term" value="F:zinc ion binding"/>
    <property type="evidence" value="ECO:0007669"/>
    <property type="project" value="TreeGrafter"/>
</dbReference>
<comment type="catalytic activity">
    <reaction evidence="8">
        <text>a secondary alcohol + NAD(+) = a ketone + NADH + H(+)</text>
        <dbReference type="Rhea" id="RHEA:10740"/>
        <dbReference type="ChEBI" id="CHEBI:15378"/>
        <dbReference type="ChEBI" id="CHEBI:17087"/>
        <dbReference type="ChEBI" id="CHEBI:35681"/>
        <dbReference type="ChEBI" id="CHEBI:57540"/>
        <dbReference type="ChEBI" id="CHEBI:57945"/>
        <dbReference type="EC" id="1.1.1.1"/>
    </reaction>
</comment>
<dbReference type="Gene3D" id="3.40.50.720">
    <property type="entry name" value="NAD(P)-binding Rossmann-like Domain"/>
    <property type="match status" value="1"/>
</dbReference>
<keyword evidence="6" id="KW-0862">Zinc</keyword>
<dbReference type="GO" id="GO:0005829">
    <property type="term" value="C:cytosol"/>
    <property type="evidence" value="ECO:0007669"/>
    <property type="project" value="TreeGrafter"/>
</dbReference>
<evidence type="ECO:0000256" key="3">
    <source>
        <dbReference type="ARBA" id="ARBA00013190"/>
    </source>
</evidence>
<reference evidence="10 11" key="1">
    <citation type="submission" date="2022-01" db="EMBL/GenBank/DDBJ databases">
        <authorList>
            <person name="Xiong W."/>
            <person name="Schranz E."/>
        </authorList>
    </citation>
    <scope>NUCLEOTIDE SEQUENCE [LARGE SCALE GENOMIC DNA]</scope>
</reference>
<dbReference type="EC" id="1.1.1.1" evidence="3"/>
<dbReference type="AlphaFoldDB" id="A0AAU9P932"/>
<name>A0AAU9P932_9ASTR</name>
<dbReference type="EMBL" id="CAKMRJ010005523">
    <property type="protein sequence ID" value="CAH1446741.1"/>
    <property type="molecule type" value="Genomic_DNA"/>
</dbReference>
<keyword evidence="5" id="KW-0479">Metal-binding</keyword>
<comment type="similarity">
    <text evidence="2">Belongs to the zinc-containing alcohol dehydrogenase family.</text>
</comment>
<organism evidence="10 11">
    <name type="scientific">Lactuca virosa</name>
    <dbReference type="NCBI Taxonomy" id="75947"/>
    <lineage>
        <taxon>Eukaryota</taxon>
        <taxon>Viridiplantae</taxon>
        <taxon>Streptophyta</taxon>
        <taxon>Embryophyta</taxon>
        <taxon>Tracheophyta</taxon>
        <taxon>Spermatophyta</taxon>
        <taxon>Magnoliopsida</taxon>
        <taxon>eudicotyledons</taxon>
        <taxon>Gunneridae</taxon>
        <taxon>Pentapetalae</taxon>
        <taxon>asterids</taxon>
        <taxon>campanulids</taxon>
        <taxon>Asterales</taxon>
        <taxon>Asteraceae</taxon>
        <taxon>Cichorioideae</taxon>
        <taxon>Cichorieae</taxon>
        <taxon>Lactucinae</taxon>
        <taxon>Lactuca</taxon>
    </lineage>
</organism>
<keyword evidence="4" id="KW-0963">Cytoplasm</keyword>
<sequence length="150" mass="16796">MMDVGATEKRQEVFIIWKPKMIIFPFSGLGATLNVAKPKKGSFVAIFGFGAAAEGARIEGASRMVGVDLNAYRFKLAKKFEDTEFVTGVDRTIQVTELLVEEGGQINVVDMYGYQTTHVAPSLFINKSCYFLDYPVINKLYDAIRVFYED</sequence>
<comment type="catalytic activity">
    <reaction evidence="9">
        <text>a primary alcohol + NAD(+) = an aldehyde + NADH + H(+)</text>
        <dbReference type="Rhea" id="RHEA:10736"/>
        <dbReference type="ChEBI" id="CHEBI:15378"/>
        <dbReference type="ChEBI" id="CHEBI:15734"/>
        <dbReference type="ChEBI" id="CHEBI:17478"/>
        <dbReference type="ChEBI" id="CHEBI:57540"/>
        <dbReference type="ChEBI" id="CHEBI:57945"/>
        <dbReference type="EC" id="1.1.1.1"/>
    </reaction>
</comment>
<dbReference type="PANTHER" id="PTHR43880:SF40">
    <property type="entry name" value="ALCOHOL DEHYDROGENASE 2"/>
    <property type="match status" value="1"/>
</dbReference>
<evidence type="ECO:0000256" key="6">
    <source>
        <dbReference type="ARBA" id="ARBA00022833"/>
    </source>
</evidence>
<evidence type="ECO:0000256" key="4">
    <source>
        <dbReference type="ARBA" id="ARBA00022490"/>
    </source>
</evidence>
<comment type="caution">
    <text evidence="10">The sequence shown here is derived from an EMBL/GenBank/DDBJ whole genome shotgun (WGS) entry which is preliminary data.</text>
</comment>
<evidence type="ECO:0000256" key="9">
    <source>
        <dbReference type="ARBA" id="ARBA00049243"/>
    </source>
</evidence>
<dbReference type="SUPFAM" id="SSF51735">
    <property type="entry name" value="NAD(P)-binding Rossmann-fold domains"/>
    <property type="match status" value="1"/>
</dbReference>
<dbReference type="Proteomes" id="UP001157418">
    <property type="component" value="Unassembled WGS sequence"/>
</dbReference>